<dbReference type="Gene3D" id="3.40.50.1240">
    <property type="entry name" value="Phosphoglycerate mutase-like"/>
    <property type="match status" value="1"/>
</dbReference>
<dbReference type="Proteomes" id="UP000260925">
    <property type="component" value="Unassembled WGS sequence"/>
</dbReference>
<dbReference type="SMART" id="SM00855">
    <property type="entry name" value="PGAM"/>
    <property type="match status" value="1"/>
</dbReference>
<dbReference type="PROSITE" id="PS00175">
    <property type="entry name" value="PG_MUTASE"/>
    <property type="match status" value="1"/>
</dbReference>
<dbReference type="GO" id="GO:0016787">
    <property type="term" value="F:hydrolase activity"/>
    <property type="evidence" value="ECO:0007669"/>
    <property type="project" value="UniProtKB-KW"/>
</dbReference>
<sequence>MGQIVYAGRIERRFMSAIYLVRHGQAGQNALDNASDGGFEEAYDRLSDLGRHQAETVGRALARRVPAHTPVIHGPLVRQRDTAAAVAAALDSVTPTVDDAWKEIRFGDILTPWFRENPGHTEALKRAKAGKLPRAQVDEVNRALTDAIDEWTTGPEFGDFRQTVRTGLFAAADLALDAGSVVVVSSGGPIAACVAETLPGASWSDLISTVLNASVTVLGVKPGVDGAPRLSLRSLNEHAHLDGLNAEGRHPLRTFGCRSRPKGLVSFQN</sequence>
<dbReference type="Pfam" id="PF00300">
    <property type="entry name" value="His_Phos_1"/>
    <property type="match status" value="1"/>
</dbReference>
<evidence type="ECO:0000313" key="3">
    <source>
        <dbReference type="Proteomes" id="UP000260925"/>
    </source>
</evidence>
<dbReference type="EMBL" id="DMDD01000053">
    <property type="protein sequence ID" value="HAF71892.1"/>
    <property type="molecule type" value="Genomic_DNA"/>
</dbReference>
<dbReference type="AlphaFoldDB" id="A0A3B9QSG2"/>
<proteinExistence type="predicted"/>
<accession>A0A3B9QSG2</accession>
<dbReference type="InterPro" id="IPR013078">
    <property type="entry name" value="His_Pase_superF_clade-1"/>
</dbReference>
<evidence type="ECO:0000313" key="2">
    <source>
        <dbReference type="EMBL" id="HAF71892.1"/>
    </source>
</evidence>
<keyword evidence="1" id="KW-0378">Hydrolase</keyword>
<dbReference type="InterPro" id="IPR029033">
    <property type="entry name" value="His_PPase_superfam"/>
</dbReference>
<reference evidence="2 3" key="1">
    <citation type="journal article" date="2018" name="Nat. Biotechnol.">
        <title>A standardized bacterial taxonomy based on genome phylogeny substantially revises the tree of life.</title>
        <authorList>
            <person name="Parks D.H."/>
            <person name="Chuvochina M."/>
            <person name="Waite D.W."/>
            <person name="Rinke C."/>
            <person name="Skarshewski A."/>
            <person name="Chaumeil P.A."/>
            <person name="Hugenholtz P."/>
        </authorList>
    </citation>
    <scope>NUCLEOTIDE SEQUENCE [LARGE SCALE GENOMIC DNA]</scope>
    <source>
        <strain evidence="2">UBA9851</strain>
    </source>
</reference>
<gene>
    <name evidence="2" type="ORF">DCL06_02100</name>
</gene>
<evidence type="ECO:0000256" key="1">
    <source>
        <dbReference type="ARBA" id="ARBA00022801"/>
    </source>
</evidence>
<dbReference type="InterPro" id="IPR051021">
    <property type="entry name" value="Mito_Ser/Thr_phosphatase"/>
</dbReference>
<dbReference type="PANTHER" id="PTHR20935:SF0">
    <property type="entry name" value="SERINE_THREONINE-PROTEIN PHOSPHATASE PGAM5, MITOCHONDRIAL"/>
    <property type="match status" value="1"/>
</dbReference>
<dbReference type="CDD" id="cd07067">
    <property type="entry name" value="HP_PGM_like"/>
    <property type="match status" value="1"/>
</dbReference>
<dbReference type="PANTHER" id="PTHR20935">
    <property type="entry name" value="PHOSPHOGLYCERATE MUTASE-RELATED"/>
    <property type="match status" value="1"/>
</dbReference>
<comment type="caution">
    <text evidence="2">The sequence shown here is derived from an EMBL/GenBank/DDBJ whole genome shotgun (WGS) entry which is preliminary data.</text>
</comment>
<organism evidence="2 3">
    <name type="scientific">Corynebacterium variabile</name>
    <dbReference type="NCBI Taxonomy" id="1727"/>
    <lineage>
        <taxon>Bacteria</taxon>
        <taxon>Bacillati</taxon>
        <taxon>Actinomycetota</taxon>
        <taxon>Actinomycetes</taxon>
        <taxon>Mycobacteriales</taxon>
        <taxon>Corynebacteriaceae</taxon>
        <taxon>Corynebacterium</taxon>
    </lineage>
</organism>
<dbReference type="InterPro" id="IPR001345">
    <property type="entry name" value="PG/BPGM_mutase_AS"/>
</dbReference>
<protein>
    <submittedName>
        <fullName evidence="2">Histidine phosphatase family protein</fullName>
    </submittedName>
</protein>
<name>A0A3B9QSG2_9CORY</name>
<dbReference type="SUPFAM" id="SSF53254">
    <property type="entry name" value="Phosphoglycerate mutase-like"/>
    <property type="match status" value="1"/>
</dbReference>